<dbReference type="Pfam" id="PF13245">
    <property type="entry name" value="AAA_19"/>
    <property type="match status" value="1"/>
</dbReference>
<reference evidence="2 3" key="1">
    <citation type="submission" date="2016-08" db="EMBL/GenBank/DDBJ databases">
        <title>Genomes of anaerobic fungi encode conserved fungal cellulosomes for biomass hydrolysis.</title>
        <authorList>
            <consortium name="DOE Joint Genome Institute"/>
            <person name="Haitjema C.H."/>
            <person name="Gilmore S.P."/>
            <person name="Henske J.K."/>
            <person name="Solomon K.V."/>
            <person name="De Groot R."/>
            <person name="Kuo A."/>
            <person name="Mondo S.J."/>
            <person name="Salamov A.A."/>
            <person name="Labutti K."/>
            <person name="Zhao Z."/>
            <person name="Chiniquy J."/>
            <person name="Barry K."/>
            <person name="Brewer H.M."/>
            <person name="Purvine S.O."/>
            <person name="Wright A.T."/>
            <person name="Boxma B."/>
            <person name="Van Alen T."/>
            <person name="Hackstein J.H."/>
            <person name="Baker S.E."/>
            <person name="Grigoriev I.V."/>
            <person name="O'Malley M.A."/>
        </authorList>
    </citation>
    <scope>NUCLEOTIDE SEQUENCE [LARGE SCALE GENOMIC DNA]</scope>
    <source>
        <strain evidence="3">finn</strain>
    </source>
</reference>
<keyword evidence="2" id="KW-0378">Hydrolase</keyword>
<dbReference type="InterPro" id="IPR026350">
    <property type="entry name" value="GxxExxY"/>
</dbReference>
<dbReference type="GO" id="GO:0016787">
    <property type="term" value="F:hydrolase activity"/>
    <property type="evidence" value="ECO:0007669"/>
    <property type="project" value="UniProtKB-KW"/>
</dbReference>
<dbReference type="Proteomes" id="UP000193719">
    <property type="component" value="Unassembled WGS sequence"/>
</dbReference>
<dbReference type="AlphaFoldDB" id="A0A1Y1VAE5"/>
<dbReference type="Gene3D" id="3.90.320.10">
    <property type="match status" value="1"/>
</dbReference>
<dbReference type="PANTHER" id="PTHR11070:SF30">
    <property type="entry name" value="F-BOX DNA HELICASE 1"/>
    <property type="match status" value="1"/>
</dbReference>
<evidence type="ECO:0000259" key="1">
    <source>
        <dbReference type="SMART" id="SM00487"/>
    </source>
</evidence>
<feature type="domain" description="Helicase ATP-binding" evidence="1">
    <location>
        <begin position="4"/>
        <end position="173"/>
    </location>
</feature>
<dbReference type="InterPro" id="IPR011604">
    <property type="entry name" value="PDDEXK-like_dom_sf"/>
</dbReference>
<dbReference type="OrthoDB" id="1470711at2759"/>
<organism evidence="2 3">
    <name type="scientific">Piromyces finnis</name>
    <dbReference type="NCBI Taxonomy" id="1754191"/>
    <lineage>
        <taxon>Eukaryota</taxon>
        <taxon>Fungi</taxon>
        <taxon>Fungi incertae sedis</taxon>
        <taxon>Chytridiomycota</taxon>
        <taxon>Chytridiomycota incertae sedis</taxon>
        <taxon>Neocallimastigomycetes</taxon>
        <taxon>Neocallimastigales</taxon>
        <taxon>Neocallimastigaceae</taxon>
        <taxon>Piromyces</taxon>
    </lineage>
</organism>
<accession>A0A1Y1VAE5</accession>
<dbReference type="SMART" id="SM00487">
    <property type="entry name" value="DEXDc"/>
    <property type="match status" value="1"/>
</dbReference>
<dbReference type="InterPro" id="IPR027417">
    <property type="entry name" value="P-loop_NTPase"/>
</dbReference>
<gene>
    <name evidence="2" type="ORF">BCR36DRAFT_412103</name>
</gene>
<proteinExistence type="predicted"/>
<dbReference type="GO" id="GO:0031297">
    <property type="term" value="P:replication fork processing"/>
    <property type="evidence" value="ECO:0007669"/>
    <property type="project" value="TreeGrafter"/>
</dbReference>
<reference evidence="2 3" key="2">
    <citation type="submission" date="2016-08" db="EMBL/GenBank/DDBJ databases">
        <title>Pervasive Adenine N6-methylation of Active Genes in Fungi.</title>
        <authorList>
            <consortium name="DOE Joint Genome Institute"/>
            <person name="Mondo S.J."/>
            <person name="Dannebaum R.O."/>
            <person name="Kuo R.C."/>
            <person name="Labutti K."/>
            <person name="Haridas S."/>
            <person name="Kuo A."/>
            <person name="Salamov A."/>
            <person name="Ahrendt S.R."/>
            <person name="Lipzen A."/>
            <person name="Sullivan W."/>
            <person name="Andreopoulos W.B."/>
            <person name="Clum A."/>
            <person name="Lindquist E."/>
            <person name="Daum C."/>
            <person name="Ramamoorthy G.K."/>
            <person name="Gryganskyi A."/>
            <person name="Culley D."/>
            <person name="Magnuson J.K."/>
            <person name="James T.Y."/>
            <person name="O'Malley M.A."/>
            <person name="Stajich J.E."/>
            <person name="Spatafora J.W."/>
            <person name="Visel A."/>
            <person name="Grigoriev I.V."/>
        </authorList>
    </citation>
    <scope>NUCLEOTIDE SEQUENCE [LARGE SCALE GENOMIC DNA]</scope>
    <source>
        <strain evidence="3">finn</strain>
    </source>
</reference>
<dbReference type="STRING" id="1754191.A0A1Y1VAE5"/>
<dbReference type="SUPFAM" id="SSF52540">
    <property type="entry name" value="P-loop containing nucleoside triphosphate hydrolases"/>
    <property type="match status" value="1"/>
</dbReference>
<evidence type="ECO:0000313" key="2">
    <source>
        <dbReference type="EMBL" id="ORX51145.1"/>
    </source>
</evidence>
<dbReference type="GO" id="GO:0043138">
    <property type="term" value="F:3'-5' DNA helicase activity"/>
    <property type="evidence" value="ECO:0007669"/>
    <property type="project" value="TreeGrafter"/>
</dbReference>
<comment type="caution">
    <text evidence="2">The sequence shown here is derived from an EMBL/GenBank/DDBJ whole genome shotgun (WGS) entry which is preliminary data.</text>
</comment>
<keyword evidence="3" id="KW-1185">Reference proteome</keyword>
<dbReference type="EMBL" id="MCFH01000019">
    <property type="protein sequence ID" value="ORX51145.1"/>
    <property type="molecule type" value="Genomic_DNA"/>
</dbReference>
<dbReference type="GO" id="GO:0003677">
    <property type="term" value="F:DNA binding"/>
    <property type="evidence" value="ECO:0007669"/>
    <property type="project" value="InterPro"/>
</dbReference>
<sequence length="591" mass="69136">MEESNIQLTEEQELFIKEALLGKNILVDACIGSGKTTAIQNLCNKFDLGKKILYLTYNRLLKIDAKSKIKKRNVLVQNYHGFSYMTLKNIGIKSSQSLLIQKFLEVKPPISKYDVLILDEYQDIDEEISELLKYIKLYNSSIQIIAVGDMEQKIYDCTTLDVISFIKEFLDDYKKLEFTKCFRLSSDLANMLGRVWNKNIVGVNEDLSVEDMTLDDVVEFLSTQEPKDILCLGKSKGMRDNLLNSLEMNYPEKFNKNTVYAKISDNESIGLTKSNYNSAIFTTYDSSKGLEKSICVICDFNKYYWKKRIDIPNTRYEIIRNIFCVAASRGKKKIIFLNNGEDRLSETTLSINVNTSHNFRVFNISTMFDFKYKEDIRQCYKQLDIKKIEMEDTSEIRINNSDGLIDLSPCIGNYQEVVFFENYNINKTIELKLTEEEVQKLVKKIDGPIKEFKNLEKEVKHKVDERFINNVFLTSLDEKILYLAMLETRQRRYRYQVKVPFVSEKQKELIINRLKTIFQTNEEVQRKCMMEFNSQFQKIYILGCADVIKNDIVYELKFVSELSYEHFLQCACYMVALNLEKGILWNTKNNT</sequence>
<dbReference type="Pfam" id="PF13366">
    <property type="entry name" value="PDDEXK_3"/>
    <property type="match status" value="1"/>
</dbReference>
<dbReference type="GO" id="GO:0005524">
    <property type="term" value="F:ATP binding"/>
    <property type="evidence" value="ECO:0007669"/>
    <property type="project" value="InterPro"/>
</dbReference>
<dbReference type="GO" id="GO:0000724">
    <property type="term" value="P:double-strand break repair via homologous recombination"/>
    <property type="evidence" value="ECO:0007669"/>
    <property type="project" value="TreeGrafter"/>
</dbReference>
<dbReference type="PANTHER" id="PTHR11070">
    <property type="entry name" value="UVRD / RECB / PCRA DNA HELICASE FAMILY MEMBER"/>
    <property type="match status" value="1"/>
</dbReference>
<dbReference type="GO" id="GO:0005634">
    <property type="term" value="C:nucleus"/>
    <property type="evidence" value="ECO:0007669"/>
    <property type="project" value="TreeGrafter"/>
</dbReference>
<dbReference type="Gene3D" id="3.40.50.300">
    <property type="entry name" value="P-loop containing nucleotide triphosphate hydrolases"/>
    <property type="match status" value="2"/>
</dbReference>
<evidence type="ECO:0000313" key="3">
    <source>
        <dbReference type="Proteomes" id="UP000193719"/>
    </source>
</evidence>
<dbReference type="InterPro" id="IPR014001">
    <property type="entry name" value="Helicase_ATP-bd"/>
</dbReference>
<protein>
    <submittedName>
        <fullName evidence="2">p-loop containing nucleoside triphosphate hydrolase protein</fullName>
    </submittedName>
</protein>
<dbReference type="InterPro" id="IPR000212">
    <property type="entry name" value="DNA_helicase_UvrD/REP"/>
</dbReference>
<name>A0A1Y1VAE5_9FUNG</name>